<dbReference type="InterPro" id="IPR008969">
    <property type="entry name" value="CarboxyPept-like_regulatory"/>
</dbReference>
<proteinExistence type="predicted"/>
<name>A0ABP3XY85_9FLAO</name>
<protein>
    <submittedName>
        <fullName evidence="4">Carboxypeptidase-like regulatory domain-containing protein</fullName>
    </submittedName>
</protein>
<keyword evidence="3" id="KW-0998">Cell outer membrane</keyword>
<evidence type="ECO:0000256" key="3">
    <source>
        <dbReference type="ARBA" id="ARBA00023237"/>
    </source>
</evidence>
<comment type="caution">
    <text evidence="4">The sequence shown here is derived from an EMBL/GenBank/DDBJ whole genome shotgun (WGS) entry which is preliminary data.</text>
</comment>
<organism evidence="4 5">
    <name type="scientific">Gangjinia marincola</name>
    <dbReference type="NCBI Taxonomy" id="578463"/>
    <lineage>
        <taxon>Bacteria</taxon>
        <taxon>Pseudomonadati</taxon>
        <taxon>Bacteroidota</taxon>
        <taxon>Flavobacteriia</taxon>
        <taxon>Flavobacteriales</taxon>
        <taxon>Flavobacteriaceae</taxon>
        <taxon>Gangjinia</taxon>
    </lineage>
</organism>
<accession>A0ABP3XY85</accession>
<keyword evidence="2" id="KW-0472">Membrane</keyword>
<dbReference type="SUPFAM" id="SSF49464">
    <property type="entry name" value="Carboxypeptidase regulatory domain-like"/>
    <property type="match status" value="1"/>
</dbReference>
<dbReference type="EMBL" id="BAAAFG010000015">
    <property type="protein sequence ID" value="GAA0872961.1"/>
    <property type="molecule type" value="Genomic_DNA"/>
</dbReference>
<dbReference type="Gene3D" id="2.40.170.20">
    <property type="entry name" value="TonB-dependent receptor, beta-barrel domain"/>
    <property type="match status" value="1"/>
</dbReference>
<dbReference type="InterPro" id="IPR036942">
    <property type="entry name" value="Beta-barrel_TonB_sf"/>
</dbReference>
<dbReference type="Pfam" id="PF13715">
    <property type="entry name" value="CarbopepD_reg_2"/>
    <property type="match status" value="1"/>
</dbReference>
<sequence>MLWVLLLCSFLGWSQQTGIKGKVVDALTEEEVPDVEVRIENSDITVETNGLGEFYISGSKLPLGEQVITFSKLGYESKRLTITVNLGNILDLEIIDLNVDINDELLQISTISLADNQLDSDEDFSAYNVSGLLQASRDTYLSAAAFDFSATFFRPRGLDNANNKVLINGIEMNKLFNGRPQWSNWGGLNDIQRNQEFTLGLKANEYTFGDVGGTTNMVMSASQYRKGGRVSYAASDRSYEGRVMASYNSGLMTNGWAYTVMASRRFGEEGFKEGTSYNANSFFASVEKKINDEHSLNLTSFYTPNRRGRATAITQEIVDLKGVRYNPFWGFQDGDKRNARMREIAEPVFMLNHYWNITDDIRLNTNVSYQTGFQSNTRIDNGGTTLKVASNGEVAYEGGARNPDPAYYQNLPSYFLRFNNVSAVDFYKAYVAEQNFRNNGQINWDQFYRANINNAANGDNSVYIIQDDRIEDDKITANMILNARVNDDIEVDASVSYTNLISENFAQVDDLLGGTGFLDVDFFAEETADVTLDDAAQSNLRTPNRIVTEGDRYKYNYEIDATEAKAFAQAQFKYSLVDFYVGGNVSQTTYQRNGLYENGNFPGQLSFGESEELEFTNYGAKAGATYKLTGRHVFDVNGGYYTKAPVIRNSFSNARQNNAVVSGLESEVITSGDVSYIYRSPLVKARLTGYYTTFEDQTEINFFFTNFGGIGTGFLQEVLTGVDRQNFGGELGIEAQVTPTIKLKAAAGVGQFTYTSNPDVYYTTDDLTQIADGVAQIENAEIRFGDGKTYLKDYHIAGGPERAYQIGFEYRDPKFWWIGTTFNHFSNAYIDPSALLRTQAIGLDFDGLPLAEYDEDVAKQLLRQEEFEAYSLVNIVGGKSWRIDDYFVGFFATINNVLDQEFKSGGFEQSRSGNFNDLVLENNRSTPVFGNRYFFGNGRTYYLNLYIRF</sequence>
<evidence type="ECO:0000313" key="4">
    <source>
        <dbReference type="EMBL" id="GAA0872961.1"/>
    </source>
</evidence>
<keyword evidence="5" id="KW-1185">Reference proteome</keyword>
<dbReference type="Gene3D" id="2.60.40.1120">
    <property type="entry name" value="Carboxypeptidase-like, regulatory domain"/>
    <property type="match status" value="1"/>
</dbReference>
<dbReference type="SUPFAM" id="SSF56935">
    <property type="entry name" value="Porins"/>
    <property type="match status" value="1"/>
</dbReference>
<dbReference type="Proteomes" id="UP001500507">
    <property type="component" value="Unassembled WGS sequence"/>
</dbReference>
<reference evidence="5" key="1">
    <citation type="journal article" date="2019" name="Int. J. Syst. Evol. Microbiol.">
        <title>The Global Catalogue of Microorganisms (GCM) 10K type strain sequencing project: providing services to taxonomists for standard genome sequencing and annotation.</title>
        <authorList>
            <consortium name="The Broad Institute Genomics Platform"/>
            <consortium name="The Broad Institute Genome Sequencing Center for Infectious Disease"/>
            <person name="Wu L."/>
            <person name="Ma J."/>
        </authorList>
    </citation>
    <scope>NUCLEOTIDE SEQUENCE [LARGE SCALE GENOMIC DNA]</scope>
    <source>
        <strain evidence="5">JCM 16082</strain>
    </source>
</reference>
<evidence type="ECO:0000256" key="1">
    <source>
        <dbReference type="ARBA" id="ARBA00004442"/>
    </source>
</evidence>
<gene>
    <name evidence="4" type="ORF">GCM10009117_21080</name>
</gene>
<evidence type="ECO:0000256" key="2">
    <source>
        <dbReference type="ARBA" id="ARBA00023136"/>
    </source>
</evidence>
<comment type="subcellular location">
    <subcellularLocation>
        <location evidence="1">Cell outer membrane</location>
    </subcellularLocation>
</comment>
<evidence type="ECO:0000313" key="5">
    <source>
        <dbReference type="Proteomes" id="UP001500507"/>
    </source>
</evidence>